<dbReference type="AlphaFoldDB" id="A0A4U5WAQ3"/>
<evidence type="ECO:0008006" key="5">
    <source>
        <dbReference type="Google" id="ProtNLM"/>
    </source>
</evidence>
<protein>
    <recommendedName>
        <fullName evidence="5">GtrA-like protein domain-containing protein</fullName>
    </recommendedName>
</protein>
<gene>
    <name evidence="3" type="ORF">E4U91_00545</name>
</gene>
<reference evidence="3 4" key="1">
    <citation type="submission" date="2019-04" db="EMBL/GenBank/DDBJ databases">
        <title>Streptomyces lasaliensis sp. nov., an Actinomycete isolated from soil which produces the polyether antibiotic lasalocid.</title>
        <authorList>
            <person name="Erwin G."/>
            <person name="Haber C."/>
        </authorList>
    </citation>
    <scope>NUCLEOTIDE SEQUENCE [LARGE SCALE GENOMIC DNA]</scope>
    <source>
        <strain evidence="3 4">X-537</strain>
    </source>
</reference>
<keyword evidence="2" id="KW-1133">Transmembrane helix</keyword>
<feature type="transmembrane region" description="Helical" evidence="2">
    <location>
        <begin position="130"/>
        <end position="150"/>
    </location>
</feature>
<proteinExistence type="predicted"/>
<keyword evidence="2" id="KW-0472">Membrane</keyword>
<accession>A0A4U5WAQ3</accession>
<feature type="region of interest" description="Disordered" evidence="1">
    <location>
        <begin position="159"/>
        <end position="210"/>
    </location>
</feature>
<feature type="compositionally biased region" description="Low complexity" evidence="1">
    <location>
        <begin position="10"/>
        <end position="24"/>
    </location>
</feature>
<evidence type="ECO:0000256" key="2">
    <source>
        <dbReference type="SAM" id="Phobius"/>
    </source>
</evidence>
<name>A0A4U5WAQ3_STRLS</name>
<dbReference type="EMBL" id="SZNQ01000001">
    <property type="protein sequence ID" value="TKS98773.1"/>
    <property type="molecule type" value="Genomic_DNA"/>
</dbReference>
<feature type="region of interest" description="Disordered" evidence="1">
    <location>
        <begin position="1"/>
        <end position="24"/>
    </location>
</feature>
<sequence>MNAPHPAPLPAAAGRPARTARAGTGRPGAAASFVRFVVLGGTVGLAASAAVTALATLVPWALANAAVTIASTAAATELHARFTFAGTRSTWRQQMQSAGSAVAAYAVTSAAMAALHACVSAPGVLLAQGVYLSAAALAGLGRFLVLRLVVFAADRTPPPTTPPAPAAPAGPAGPAAPAGPVTSAASAASAERPTTHVPRPRRSRPGPPLP</sequence>
<dbReference type="RefSeq" id="WP_137304682.1">
    <property type="nucleotide sequence ID" value="NZ_SZNQ01000001.1"/>
</dbReference>
<evidence type="ECO:0000313" key="4">
    <source>
        <dbReference type="Proteomes" id="UP000305929"/>
    </source>
</evidence>
<keyword evidence="4" id="KW-1185">Reference proteome</keyword>
<feature type="compositionally biased region" description="Pro residues" evidence="1">
    <location>
        <begin position="159"/>
        <end position="168"/>
    </location>
</feature>
<comment type="caution">
    <text evidence="3">The sequence shown here is derived from an EMBL/GenBank/DDBJ whole genome shotgun (WGS) entry which is preliminary data.</text>
</comment>
<evidence type="ECO:0000313" key="3">
    <source>
        <dbReference type="EMBL" id="TKS98773.1"/>
    </source>
</evidence>
<feature type="transmembrane region" description="Helical" evidence="2">
    <location>
        <begin position="101"/>
        <end position="124"/>
    </location>
</feature>
<feature type="transmembrane region" description="Helical" evidence="2">
    <location>
        <begin position="33"/>
        <end position="55"/>
    </location>
</feature>
<evidence type="ECO:0000256" key="1">
    <source>
        <dbReference type="SAM" id="MobiDB-lite"/>
    </source>
</evidence>
<organism evidence="3 4">
    <name type="scientific">Streptomyces lasalocidi</name>
    <name type="common">Streptomyces lasaliensis</name>
    <dbReference type="NCBI Taxonomy" id="324833"/>
    <lineage>
        <taxon>Bacteria</taxon>
        <taxon>Bacillati</taxon>
        <taxon>Actinomycetota</taxon>
        <taxon>Actinomycetes</taxon>
        <taxon>Kitasatosporales</taxon>
        <taxon>Streptomycetaceae</taxon>
        <taxon>Streptomyces</taxon>
    </lineage>
</organism>
<feature type="compositionally biased region" description="Low complexity" evidence="1">
    <location>
        <begin position="169"/>
        <end position="190"/>
    </location>
</feature>
<keyword evidence="2" id="KW-0812">Transmembrane</keyword>
<dbReference type="Proteomes" id="UP000305929">
    <property type="component" value="Unassembled WGS sequence"/>
</dbReference>